<evidence type="ECO:0000256" key="1">
    <source>
        <dbReference type="SAM" id="Phobius"/>
    </source>
</evidence>
<gene>
    <name evidence="2" type="ORF">Hs30E_03990</name>
</gene>
<keyword evidence="1" id="KW-0472">Membrane</keyword>
<evidence type="ECO:0000313" key="3">
    <source>
        <dbReference type="Proteomes" id="UP000480303"/>
    </source>
</evidence>
<keyword evidence="1" id="KW-1133">Transmembrane helix</keyword>
<dbReference type="Proteomes" id="UP000480303">
    <property type="component" value="Unassembled WGS sequence"/>
</dbReference>
<accession>A0A6A0BBQ3</accession>
<feature type="transmembrane region" description="Helical" evidence="1">
    <location>
        <begin position="187"/>
        <end position="211"/>
    </location>
</feature>
<dbReference type="EMBL" id="BLLI01000006">
    <property type="protein sequence ID" value="GFH41848.1"/>
    <property type="molecule type" value="Genomic_DNA"/>
</dbReference>
<evidence type="ECO:0000313" key="2">
    <source>
        <dbReference type="EMBL" id="GFH41848.1"/>
    </source>
</evidence>
<keyword evidence="3" id="KW-1185">Reference proteome</keyword>
<dbReference type="RefSeq" id="WP_172207580.1">
    <property type="nucleotide sequence ID" value="NZ_BLLI01000006.1"/>
</dbReference>
<dbReference type="AlphaFoldDB" id="A0A6A0BBQ3"/>
<keyword evidence="1" id="KW-0812">Transmembrane</keyword>
<protein>
    <submittedName>
        <fullName evidence="2">Uncharacterized protein</fullName>
    </submittedName>
</protein>
<name>A0A6A0BBQ3_9LACT</name>
<reference evidence="2 3" key="1">
    <citation type="submission" date="2020-02" db="EMBL/GenBank/DDBJ databases">
        <title>Draft genome sequence of Lactococcus sp. Hs30E4-3.</title>
        <authorList>
            <person name="Noda S."/>
            <person name="Yuki M."/>
            <person name="Ohkuma M."/>
        </authorList>
    </citation>
    <scope>NUCLEOTIDE SEQUENCE [LARGE SCALE GENOMIC DNA]</scope>
    <source>
        <strain evidence="2 3">Hs30E4-3</strain>
    </source>
</reference>
<sequence>MKINKQQLIKSLLIFMTTLLVSVLSLYVQAESSIFNEQSNTLAEFFAPNNESGVYLPDNNRLFEQKTTDGCNLQYQSLDKAVSTWWNVKGTLCQVTVVRFDGQNEITRKTLPLSPDGNVKILFKDLYANESKFPRSSRIVVYISELNGQAFDPEASTLKEIAFTREDWQYLQKNLFARTGKSSSAKMVTLLITGFEISVLIMMVGAALIFVKKRNKTRLKLEIEKQVKANFSERREVILMTID</sequence>
<organism evidence="2 3">
    <name type="scientific">Pseudolactococcus hodotermopsidis</name>
    <dbReference type="NCBI Taxonomy" id="2709157"/>
    <lineage>
        <taxon>Bacteria</taxon>
        <taxon>Bacillati</taxon>
        <taxon>Bacillota</taxon>
        <taxon>Bacilli</taxon>
        <taxon>Lactobacillales</taxon>
        <taxon>Streptococcaceae</taxon>
        <taxon>Pseudolactococcus</taxon>
    </lineage>
</organism>
<comment type="caution">
    <text evidence="2">The sequence shown here is derived from an EMBL/GenBank/DDBJ whole genome shotgun (WGS) entry which is preliminary data.</text>
</comment>
<proteinExistence type="predicted"/>